<evidence type="ECO:0000313" key="6">
    <source>
        <dbReference type="Proteomes" id="UP000198656"/>
    </source>
</evidence>
<dbReference type="InterPro" id="IPR036390">
    <property type="entry name" value="WH_DNA-bd_sf"/>
</dbReference>
<dbReference type="InterPro" id="IPR005650">
    <property type="entry name" value="BlaI_family"/>
</dbReference>
<sequence length="120" mass="13801">MNQLKLCESEYRFAAIVWQNEPLGSGELVTLCEQQLGWKKSTTYTVLKKLCERRILKNENALVTALVPQAQVQKFESEQLINRTFGGSLPGFITAFMNDKKLSRQEAEQLKKLIDSYKEE</sequence>
<protein>
    <submittedName>
        <fullName evidence="5">Predicted transcriptional regulator</fullName>
    </submittedName>
</protein>
<dbReference type="STRING" id="1121419.SAMN05443529_12957"/>
<dbReference type="Gene3D" id="1.10.10.10">
    <property type="entry name" value="Winged helix-like DNA-binding domain superfamily/Winged helix DNA-binding domain"/>
    <property type="match status" value="1"/>
</dbReference>
<evidence type="ECO:0000256" key="1">
    <source>
        <dbReference type="ARBA" id="ARBA00011046"/>
    </source>
</evidence>
<accession>A0A1G8IQR3</accession>
<proteinExistence type="inferred from homology"/>
<dbReference type="Proteomes" id="UP000198656">
    <property type="component" value="Unassembled WGS sequence"/>
</dbReference>
<dbReference type="GO" id="GO:0045892">
    <property type="term" value="P:negative regulation of DNA-templated transcription"/>
    <property type="evidence" value="ECO:0007669"/>
    <property type="project" value="InterPro"/>
</dbReference>
<dbReference type="Gene3D" id="1.10.4040.10">
    <property type="entry name" value="Penicillinase repressor domain"/>
    <property type="match status" value="1"/>
</dbReference>
<evidence type="ECO:0000256" key="4">
    <source>
        <dbReference type="ARBA" id="ARBA00023163"/>
    </source>
</evidence>
<dbReference type="EMBL" id="FNCP01000029">
    <property type="protein sequence ID" value="SDI21203.1"/>
    <property type="molecule type" value="Genomic_DNA"/>
</dbReference>
<dbReference type="SUPFAM" id="SSF46785">
    <property type="entry name" value="Winged helix' DNA-binding domain"/>
    <property type="match status" value="1"/>
</dbReference>
<keyword evidence="3" id="KW-0238">DNA-binding</keyword>
<dbReference type="AlphaFoldDB" id="A0A1G8IQR3"/>
<comment type="similarity">
    <text evidence="1">Belongs to the BlaI transcriptional regulatory family.</text>
</comment>
<evidence type="ECO:0000256" key="2">
    <source>
        <dbReference type="ARBA" id="ARBA00023015"/>
    </source>
</evidence>
<dbReference type="InterPro" id="IPR036388">
    <property type="entry name" value="WH-like_DNA-bd_sf"/>
</dbReference>
<keyword evidence="2" id="KW-0805">Transcription regulation</keyword>
<dbReference type="Pfam" id="PF03965">
    <property type="entry name" value="Penicillinase_R"/>
    <property type="match status" value="1"/>
</dbReference>
<keyword evidence="6" id="KW-1185">Reference proteome</keyword>
<organism evidence="5 6">
    <name type="scientific">Desulfosporosinus hippei DSM 8344</name>
    <dbReference type="NCBI Taxonomy" id="1121419"/>
    <lineage>
        <taxon>Bacteria</taxon>
        <taxon>Bacillati</taxon>
        <taxon>Bacillota</taxon>
        <taxon>Clostridia</taxon>
        <taxon>Eubacteriales</taxon>
        <taxon>Desulfitobacteriaceae</taxon>
        <taxon>Desulfosporosinus</taxon>
    </lineage>
</organism>
<name>A0A1G8IQR3_9FIRM</name>
<evidence type="ECO:0000313" key="5">
    <source>
        <dbReference type="EMBL" id="SDI21203.1"/>
    </source>
</evidence>
<dbReference type="GO" id="GO:0003677">
    <property type="term" value="F:DNA binding"/>
    <property type="evidence" value="ECO:0007669"/>
    <property type="project" value="UniProtKB-KW"/>
</dbReference>
<evidence type="ECO:0000256" key="3">
    <source>
        <dbReference type="ARBA" id="ARBA00023125"/>
    </source>
</evidence>
<gene>
    <name evidence="5" type="ORF">SAMN05443529_12957</name>
</gene>
<dbReference type="OrthoDB" id="9795583at2"/>
<keyword evidence="4" id="KW-0804">Transcription</keyword>
<dbReference type="RefSeq" id="WP_092335318.1">
    <property type="nucleotide sequence ID" value="NZ_FNCP01000029.1"/>
</dbReference>
<reference evidence="6" key="1">
    <citation type="submission" date="2016-10" db="EMBL/GenBank/DDBJ databases">
        <authorList>
            <person name="Varghese N."/>
            <person name="Submissions S."/>
        </authorList>
    </citation>
    <scope>NUCLEOTIDE SEQUENCE [LARGE SCALE GENOMIC DNA]</scope>
    <source>
        <strain evidence="6">DSM 8344</strain>
    </source>
</reference>